<name>A0ABP9Z285_9FUNG</name>
<gene>
    <name evidence="2" type="ORF">MFLAVUS_006698</name>
</gene>
<dbReference type="Gene3D" id="1.10.472.10">
    <property type="entry name" value="Cyclin-like"/>
    <property type="match status" value="1"/>
</dbReference>
<dbReference type="SMART" id="SM00385">
    <property type="entry name" value="CYCLIN"/>
    <property type="match status" value="1"/>
</dbReference>
<evidence type="ECO:0000313" key="2">
    <source>
        <dbReference type="EMBL" id="GAA5813224.1"/>
    </source>
</evidence>
<comment type="caution">
    <text evidence="2">The sequence shown here is derived from an EMBL/GenBank/DDBJ whole genome shotgun (WGS) entry which is preliminary data.</text>
</comment>
<dbReference type="PANTHER" id="PTHR15615">
    <property type="match status" value="1"/>
</dbReference>
<organism evidence="2 3">
    <name type="scientific">Mucor flavus</name>
    <dbReference type="NCBI Taxonomy" id="439312"/>
    <lineage>
        <taxon>Eukaryota</taxon>
        <taxon>Fungi</taxon>
        <taxon>Fungi incertae sedis</taxon>
        <taxon>Mucoromycota</taxon>
        <taxon>Mucoromycotina</taxon>
        <taxon>Mucoromycetes</taxon>
        <taxon>Mucorales</taxon>
        <taxon>Mucorineae</taxon>
        <taxon>Mucoraceae</taxon>
        <taxon>Mucor</taxon>
    </lineage>
</organism>
<dbReference type="InterPro" id="IPR013763">
    <property type="entry name" value="Cyclin-like_dom"/>
</dbReference>
<dbReference type="SUPFAM" id="SSF47954">
    <property type="entry name" value="Cyclin-like"/>
    <property type="match status" value="1"/>
</dbReference>
<evidence type="ECO:0000259" key="1">
    <source>
        <dbReference type="SMART" id="SM00385"/>
    </source>
</evidence>
<dbReference type="CDD" id="cd20557">
    <property type="entry name" value="CYCLIN_ScPCL1-like"/>
    <property type="match status" value="1"/>
</dbReference>
<reference evidence="2 3" key="1">
    <citation type="submission" date="2024-04" db="EMBL/GenBank/DDBJ databases">
        <title>genome sequences of Mucor flavus KT1a and Helicostylum pulchrum KT1b strains isolated from the surface of a dry-aged beef.</title>
        <authorList>
            <person name="Toyotome T."/>
            <person name="Hosono M."/>
            <person name="Torimaru M."/>
            <person name="Fukuda K."/>
            <person name="Mikami N."/>
        </authorList>
    </citation>
    <scope>NUCLEOTIDE SEQUENCE [LARGE SCALE GENOMIC DNA]</scope>
    <source>
        <strain evidence="2 3">KT1a</strain>
    </source>
</reference>
<sequence length="257" mass="29717">MSISYYSENKRCTDPNLYSLKNLPNYHQLENNMIYLAPLLNEKQATKDPSICSQDKSEMIDKLIEAAADIIDSIHSKHNTKAMSTSSFIREILKRSRATYSMLQLALFYMYRIKKSNPFVNCSRRIFLAALMVASKYLNDKNYKNKAWAKITCLSVTEINTTEMVFLKLIEYQLYVSKPLYDKWVSLLQDHIKKKQTVRPVVNRPPSPVQLPSPAHTFDIPSPVSDAFRTPPLVYRSKRSRSPSLVYEDAAKHLRIL</sequence>
<accession>A0ABP9Z285</accession>
<dbReference type="Pfam" id="PF08613">
    <property type="entry name" value="Cyclin"/>
    <property type="match status" value="1"/>
</dbReference>
<protein>
    <recommendedName>
        <fullName evidence="1">Cyclin-like domain-containing protein</fullName>
    </recommendedName>
</protein>
<dbReference type="InterPro" id="IPR013922">
    <property type="entry name" value="Cyclin_PHO80-like"/>
</dbReference>
<dbReference type="EMBL" id="BAABUK010000016">
    <property type="protein sequence ID" value="GAA5813224.1"/>
    <property type="molecule type" value="Genomic_DNA"/>
</dbReference>
<dbReference type="PANTHER" id="PTHR15615:SF36">
    <property type="entry name" value="PHO85 CYCLIN-5"/>
    <property type="match status" value="1"/>
</dbReference>
<feature type="domain" description="Cyclin-like" evidence="1">
    <location>
        <begin position="87"/>
        <end position="168"/>
    </location>
</feature>
<keyword evidence="3" id="KW-1185">Reference proteome</keyword>
<evidence type="ECO:0000313" key="3">
    <source>
        <dbReference type="Proteomes" id="UP001473302"/>
    </source>
</evidence>
<dbReference type="Proteomes" id="UP001473302">
    <property type="component" value="Unassembled WGS sequence"/>
</dbReference>
<dbReference type="InterPro" id="IPR036915">
    <property type="entry name" value="Cyclin-like_sf"/>
</dbReference>
<proteinExistence type="predicted"/>